<evidence type="ECO:0008006" key="3">
    <source>
        <dbReference type="Google" id="ProtNLM"/>
    </source>
</evidence>
<name>A0ABQ4S703_9HYPH</name>
<sequence length="90" mass="9969">MQKFPGGVILWGMNVETHYLLRREEPRSNLRDLDAVVLTADVRTDDGDVMKAGTEGTVVGIWRDGAAYEVEFPEPMGALATVPADQLRRP</sequence>
<dbReference type="Proteomes" id="UP001055125">
    <property type="component" value="Unassembled WGS sequence"/>
</dbReference>
<accession>A0ABQ4S703</accession>
<keyword evidence="2" id="KW-1185">Reference proteome</keyword>
<organism evidence="1 2">
    <name type="scientific">Methylobacterium iners</name>
    <dbReference type="NCBI Taxonomy" id="418707"/>
    <lineage>
        <taxon>Bacteria</taxon>
        <taxon>Pseudomonadati</taxon>
        <taxon>Pseudomonadota</taxon>
        <taxon>Alphaproteobacteria</taxon>
        <taxon>Hyphomicrobiales</taxon>
        <taxon>Methylobacteriaceae</taxon>
        <taxon>Methylobacterium</taxon>
    </lineage>
</organism>
<reference evidence="1" key="1">
    <citation type="journal article" date="2021" name="Front. Microbiol.">
        <title>Comprehensive Comparative Genomics and Phenotyping of Methylobacterium Species.</title>
        <authorList>
            <person name="Alessa O."/>
            <person name="Ogura Y."/>
            <person name="Fujitani Y."/>
            <person name="Takami H."/>
            <person name="Hayashi T."/>
            <person name="Sahin N."/>
            <person name="Tani A."/>
        </authorList>
    </citation>
    <scope>NUCLEOTIDE SEQUENCE</scope>
    <source>
        <strain evidence="1">DSM 19015</strain>
    </source>
</reference>
<protein>
    <recommendedName>
        <fullName evidence="3">DUF4926 domain-containing protein</fullName>
    </recommendedName>
</protein>
<dbReference type="EMBL" id="BPQP01000093">
    <property type="protein sequence ID" value="GJD97578.1"/>
    <property type="molecule type" value="Genomic_DNA"/>
</dbReference>
<reference evidence="1" key="2">
    <citation type="submission" date="2021-08" db="EMBL/GenBank/DDBJ databases">
        <authorList>
            <person name="Tani A."/>
            <person name="Ola A."/>
            <person name="Ogura Y."/>
            <person name="Katsura K."/>
            <person name="Hayashi T."/>
        </authorList>
    </citation>
    <scope>NUCLEOTIDE SEQUENCE</scope>
    <source>
        <strain evidence="1">DSM 19015</strain>
    </source>
</reference>
<proteinExistence type="predicted"/>
<dbReference type="InterPro" id="IPR032568">
    <property type="entry name" value="DUF4926"/>
</dbReference>
<gene>
    <name evidence="1" type="ORF">OCOJLMKI_4810</name>
</gene>
<dbReference type="Pfam" id="PF16277">
    <property type="entry name" value="DUF4926"/>
    <property type="match status" value="1"/>
</dbReference>
<comment type="caution">
    <text evidence="1">The sequence shown here is derived from an EMBL/GenBank/DDBJ whole genome shotgun (WGS) entry which is preliminary data.</text>
</comment>
<evidence type="ECO:0000313" key="1">
    <source>
        <dbReference type="EMBL" id="GJD97578.1"/>
    </source>
</evidence>
<evidence type="ECO:0000313" key="2">
    <source>
        <dbReference type="Proteomes" id="UP001055125"/>
    </source>
</evidence>